<comment type="caution">
    <text evidence="1">The sequence shown here is derived from an EMBL/GenBank/DDBJ whole genome shotgun (WGS) entry which is preliminary data.</text>
</comment>
<keyword evidence="2" id="KW-1185">Reference proteome</keyword>
<dbReference type="Proteomes" id="UP001352852">
    <property type="component" value="Unassembled WGS sequence"/>
</dbReference>
<organism evidence="1 2">
    <name type="scientific">Characodon lateralis</name>
    <dbReference type="NCBI Taxonomy" id="208331"/>
    <lineage>
        <taxon>Eukaryota</taxon>
        <taxon>Metazoa</taxon>
        <taxon>Chordata</taxon>
        <taxon>Craniata</taxon>
        <taxon>Vertebrata</taxon>
        <taxon>Euteleostomi</taxon>
        <taxon>Actinopterygii</taxon>
        <taxon>Neopterygii</taxon>
        <taxon>Teleostei</taxon>
        <taxon>Neoteleostei</taxon>
        <taxon>Acanthomorphata</taxon>
        <taxon>Ovalentaria</taxon>
        <taxon>Atherinomorphae</taxon>
        <taxon>Cyprinodontiformes</taxon>
        <taxon>Goodeidae</taxon>
        <taxon>Characodon</taxon>
    </lineage>
</organism>
<accession>A0ABU7EG88</accession>
<proteinExistence type="predicted"/>
<sequence>MDGRGWGRGDLAKGPRCQVVPPAGKNCDFTRMFHRKSREPDTGKRARSSTLLNLHHPPRVVQTCSIQPSDSRSVCSLSSVIPTSAQPSLD</sequence>
<name>A0ABU7EG88_9TELE</name>
<dbReference type="EMBL" id="JAHUTJ010057445">
    <property type="protein sequence ID" value="MED6286046.1"/>
    <property type="molecule type" value="Genomic_DNA"/>
</dbReference>
<protein>
    <submittedName>
        <fullName evidence="1">Uncharacterized protein</fullName>
    </submittedName>
</protein>
<gene>
    <name evidence="1" type="ORF">CHARACLAT_001703</name>
</gene>
<reference evidence="1 2" key="1">
    <citation type="submission" date="2021-06" db="EMBL/GenBank/DDBJ databases">
        <authorList>
            <person name="Palmer J.M."/>
        </authorList>
    </citation>
    <scope>NUCLEOTIDE SEQUENCE [LARGE SCALE GENOMIC DNA]</scope>
    <source>
        <strain evidence="1 2">CL_MEX2019</strain>
        <tissue evidence="1">Muscle</tissue>
    </source>
</reference>
<evidence type="ECO:0000313" key="2">
    <source>
        <dbReference type="Proteomes" id="UP001352852"/>
    </source>
</evidence>
<evidence type="ECO:0000313" key="1">
    <source>
        <dbReference type="EMBL" id="MED6286046.1"/>
    </source>
</evidence>